<proteinExistence type="predicted"/>
<organism evidence="1 2">
    <name type="scientific">Diabrotica balteata</name>
    <name type="common">Banded cucumber beetle</name>
    <dbReference type="NCBI Taxonomy" id="107213"/>
    <lineage>
        <taxon>Eukaryota</taxon>
        <taxon>Metazoa</taxon>
        <taxon>Ecdysozoa</taxon>
        <taxon>Arthropoda</taxon>
        <taxon>Hexapoda</taxon>
        <taxon>Insecta</taxon>
        <taxon>Pterygota</taxon>
        <taxon>Neoptera</taxon>
        <taxon>Endopterygota</taxon>
        <taxon>Coleoptera</taxon>
        <taxon>Polyphaga</taxon>
        <taxon>Cucujiformia</taxon>
        <taxon>Chrysomeloidea</taxon>
        <taxon>Chrysomelidae</taxon>
        <taxon>Galerucinae</taxon>
        <taxon>Diabroticina</taxon>
        <taxon>Diabroticites</taxon>
        <taxon>Diabrotica</taxon>
    </lineage>
</organism>
<sequence length="89" mass="10401">MVVSKTPIQPEVVTAYGEQLERTNNINYLVYNLNENWDMGKEIRIRIEKARAAFFKMKKLLCENNITLNLKIRLVKCYVFSTLLYGVKG</sequence>
<name>A0A9N9TEA0_DIABA</name>
<dbReference type="AlphaFoldDB" id="A0A9N9TEA0"/>
<evidence type="ECO:0000313" key="2">
    <source>
        <dbReference type="Proteomes" id="UP001153709"/>
    </source>
</evidence>
<accession>A0A9N9TEA0</accession>
<reference evidence="1" key="1">
    <citation type="submission" date="2022-01" db="EMBL/GenBank/DDBJ databases">
        <authorList>
            <person name="King R."/>
        </authorList>
    </citation>
    <scope>NUCLEOTIDE SEQUENCE</scope>
</reference>
<gene>
    <name evidence="1" type="ORF">DIABBA_LOCUS13458</name>
</gene>
<dbReference type="EMBL" id="OU898284">
    <property type="protein sequence ID" value="CAG9840837.1"/>
    <property type="molecule type" value="Genomic_DNA"/>
</dbReference>
<keyword evidence="2" id="KW-1185">Reference proteome</keyword>
<protein>
    <submittedName>
        <fullName evidence="1">Uncharacterized protein</fullName>
    </submittedName>
</protein>
<dbReference type="OrthoDB" id="6766511at2759"/>
<dbReference type="Proteomes" id="UP001153709">
    <property type="component" value="Chromosome 9"/>
</dbReference>
<evidence type="ECO:0000313" key="1">
    <source>
        <dbReference type="EMBL" id="CAG9840837.1"/>
    </source>
</evidence>